<dbReference type="PANTHER" id="PTHR45625:SF4">
    <property type="entry name" value="PEPTIDYLPROLYL ISOMERASE DOMAIN AND WD REPEAT-CONTAINING PROTEIN 1"/>
    <property type="match status" value="1"/>
</dbReference>
<dbReference type="RefSeq" id="WP_166693084.1">
    <property type="nucleotide sequence ID" value="NZ_WAEL01000007.1"/>
</dbReference>
<evidence type="ECO:0000259" key="5">
    <source>
        <dbReference type="PROSITE" id="PS50072"/>
    </source>
</evidence>
<dbReference type="Proteomes" id="UP000606008">
    <property type="component" value="Unassembled WGS sequence"/>
</dbReference>
<dbReference type="InterPro" id="IPR029000">
    <property type="entry name" value="Cyclophilin-like_dom_sf"/>
</dbReference>
<organism evidence="6 7">
    <name type="scientific">Fibrivirga algicola</name>
    <dbReference type="NCBI Taxonomy" id="2950420"/>
    <lineage>
        <taxon>Bacteria</taxon>
        <taxon>Pseudomonadati</taxon>
        <taxon>Bacteroidota</taxon>
        <taxon>Cytophagia</taxon>
        <taxon>Cytophagales</taxon>
        <taxon>Spirosomataceae</taxon>
        <taxon>Fibrivirga</taxon>
    </lineage>
</organism>
<evidence type="ECO:0000313" key="6">
    <source>
        <dbReference type="EMBL" id="NID12241.1"/>
    </source>
</evidence>
<reference evidence="7" key="1">
    <citation type="submission" date="2019-09" db="EMBL/GenBank/DDBJ databases">
        <authorList>
            <person name="Jung D.-H."/>
        </authorList>
    </citation>
    <scope>NUCLEOTIDE SEQUENCE [LARGE SCALE GENOMIC DNA]</scope>
    <source>
        <strain evidence="7">JA-25</strain>
    </source>
</reference>
<evidence type="ECO:0000256" key="2">
    <source>
        <dbReference type="ARBA" id="ARBA00023110"/>
    </source>
</evidence>
<feature type="domain" description="PPIase cyclophilin-type" evidence="5">
    <location>
        <begin position="45"/>
        <end position="230"/>
    </location>
</feature>
<keyword evidence="3 4" id="KW-0413">Isomerase</keyword>
<dbReference type="Gene3D" id="2.40.100.10">
    <property type="entry name" value="Cyclophilin-like"/>
    <property type="match status" value="1"/>
</dbReference>
<dbReference type="EMBL" id="WAEL01000007">
    <property type="protein sequence ID" value="NID12241.1"/>
    <property type="molecule type" value="Genomic_DNA"/>
</dbReference>
<dbReference type="PROSITE" id="PS00170">
    <property type="entry name" value="CSA_PPIASE_1"/>
    <property type="match status" value="1"/>
</dbReference>
<sequence>MRKVLLLLLLALPLINLAQNRRGGRPTFGPDKKKDYLVTLRTDYGIMRLILHDDTPSHKANFIRLVDSAYYDGLLFHRIIEKFMIQGGDPDSRTAVAGQALGNGDIGYRVPAELVPTLFHKRGALGAARDDRPDKASSATQFYIVQGRVWNDDDLQKQIDRGKARGSSRTFTDQQKQVYKTIGGTPHLDGNYTVFGQVIDGLAVVDSIAKQPRNPKDRPLTDVRMRMKGEWVKKKKITKLYGYNYNLPAS</sequence>
<evidence type="ECO:0000313" key="7">
    <source>
        <dbReference type="Proteomes" id="UP000606008"/>
    </source>
</evidence>
<keyword evidence="7" id="KW-1185">Reference proteome</keyword>
<evidence type="ECO:0000256" key="4">
    <source>
        <dbReference type="RuleBase" id="RU363019"/>
    </source>
</evidence>
<dbReference type="GO" id="GO:0016853">
    <property type="term" value="F:isomerase activity"/>
    <property type="evidence" value="ECO:0007669"/>
    <property type="project" value="UniProtKB-KW"/>
</dbReference>
<dbReference type="EC" id="5.2.1.8" evidence="4"/>
<feature type="chain" id="PRO_5044998089" description="Peptidyl-prolyl cis-trans isomerase" evidence="4">
    <location>
        <begin position="19"/>
        <end position="250"/>
    </location>
</feature>
<dbReference type="SUPFAM" id="SSF50891">
    <property type="entry name" value="Cyclophilin-like"/>
    <property type="match status" value="1"/>
</dbReference>
<dbReference type="InterPro" id="IPR002130">
    <property type="entry name" value="Cyclophilin-type_PPIase_dom"/>
</dbReference>
<dbReference type="InterPro" id="IPR044666">
    <property type="entry name" value="Cyclophilin_A-like"/>
</dbReference>
<accession>A0ABX0QJD6</accession>
<protein>
    <recommendedName>
        <fullName evidence="4">Peptidyl-prolyl cis-trans isomerase</fullName>
        <shortName evidence="4">PPIase</shortName>
        <ecNumber evidence="4">5.2.1.8</ecNumber>
    </recommendedName>
</protein>
<dbReference type="Pfam" id="PF00160">
    <property type="entry name" value="Pro_isomerase"/>
    <property type="match status" value="1"/>
</dbReference>
<name>A0ABX0QJD6_9BACT</name>
<dbReference type="CDD" id="cd00317">
    <property type="entry name" value="cyclophilin"/>
    <property type="match status" value="1"/>
</dbReference>
<feature type="signal peptide" evidence="4">
    <location>
        <begin position="1"/>
        <end position="18"/>
    </location>
</feature>
<comment type="catalytic activity">
    <reaction evidence="4">
        <text>[protein]-peptidylproline (omega=180) = [protein]-peptidylproline (omega=0)</text>
        <dbReference type="Rhea" id="RHEA:16237"/>
        <dbReference type="Rhea" id="RHEA-COMP:10747"/>
        <dbReference type="Rhea" id="RHEA-COMP:10748"/>
        <dbReference type="ChEBI" id="CHEBI:83833"/>
        <dbReference type="ChEBI" id="CHEBI:83834"/>
        <dbReference type="EC" id="5.2.1.8"/>
    </reaction>
</comment>
<dbReference type="PROSITE" id="PS50072">
    <property type="entry name" value="CSA_PPIASE_2"/>
    <property type="match status" value="1"/>
</dbReference>
<evidence type="ECO:0000256" key="1">
    <source>
        <dbReference type="ARBA" id="ARBA00007365"/>
    </source>
</evidence>
<dbReference type="PANTHER" id="PTHR45625">
    <property type="entry name" value="PEPTIDYL-PROLYL CIS-TRANS ISOMERASE-RELATED"/>
    <property type="match status" value="1"/>
</dbReference>
<keyword evidence="2 4" id="KW-0697">Rotamase</keyword>
<comment type="function">
    <text evidence="4">PPIases accelerate the folding of proteins. It catalyzes the cis-trans isomerization of proline imidic peptide bonds in oligopeptides.</text>
</comment>
<evidence type="ECO:0000256" key="3">
    <source>
        <dbReference type="ARBA" id="ARBA00023235"/>
    </source>
</evidence>
<comment type="similarity">
    <text evidence="1 4">Belongs to the cyclophilin-type PPIase family.</text>
</comment>
<reference evidence="7" key="2">
    <citation type="submission" date="2023-07" db="EMBL/GenBank/DDBJ databases">
        <authorList>
            <person name="Jung D.-H."/>
        </authorList>
    </citation>
    <scope>NUCLEOTIDE SEQUENCE [LARGE SCALE GENOMIC DNA]</scope>
    <source>
        <strain evidence="7">JA-25</strain>
    </source>
</reference>
<comment type="caution">
    <text evidence="6">The sequence shown here is derived from an EMBL/GenBank/DDBJ whole genome shotgun (WGS) entry which is preliminary data.</text>
</comment>
<dbReference type="InterPro" id="IPR020892">
    <property type="entry name" value="Cyclophilin-type_PPIase_CS"/>
</dbReference>
<keyword evidence="4" id="KW-0732">Signal</keyword>
<dbReference type="PRINTS" id="PR00153">
    <property type="entry name" value="CSAPPISMRASE"/>
</dbReference>
<proteinExistence type="inferred from homology"/>
<gene>
    <name evidence="6" type="ORF">F7231_18855</name>
</gene>